<organism evidence="2 3">
    <name type="scientific">Owenia fusiformis</name>
    <name type="common">Polychaete worm</name>
    <dbReference type="NCBI Taxonomy" id="6347"/>
    <lineage>
        <taxon>Eukaryota</taxon>
        <taxon>Metazoa</taxon>
        <taxon>Spiralia</taxon>
        <taxon>Lophotrochozoa</taxon>
        <taxon>Annelida</taxon>
        <taxon>Polychaeta</taxon>
        <taxon>Sedentaria</taxon>
        <taxon>Canalipalpata</taxon>
        <taxon>Sabellida</taxon>
        <taxon>Oweniida</taxon>
        <taxon>Oweniidae</taxon>
        <taxon>Owenia</taxon>
    </lineage>
</organism>
<feature type="region of interest" description="Disordered" evidence="1">
    <location>
        <begin position="311"/>
        <end position="364"/>
    </location>
</feature>
<evidence type="ECO:0000256" key="1">
    <source>
        <dbReference type="SAM" id="MobiDB-lite"/>
    </source>
</evidence>
<name>A0A8J1U2J7_OWEFU</name>
<accession>A0A8J1U2J7</accession>
<feature type="compositionally biased region" description="Basic residues" evidence="1">
    <location>
        <begin position="326"/>
        <end position="336"/>
    </location>
</feature>
<evidence type="ECO:0000313" key="3">
    <source>
        <dbReference type="Proteomes" id="UP000749559"/>
    </source>
</evidence>
<feature type="compositionally biased region" description="Polar residues" evidence="1">
    <location>
        <begin position="311"/>
        <end position="322"/>
    </location>
</feature>
<dbReference type="PANTHER" id="PTHR35541:SF1">
    <property type="entry name" value="RAD9, HUS1, RAD1-INTERACTING NUCLEAR ORPHAN PROTEIN 1"/>
    <property type="match status" value="1"/>
</dbReference>
<sequence length="462" mass="52441">MIWNLLKIVKIKNNIEFDNICVRRPSIMPPRKRKRKDSSTSRKPPLIFTESPINKRHNLPSPVFSADFPIQASVVHIDDNLQIPWVSPQFRGKALTMEHGMSKRTRRSRKPSGPGPVTRKRNNSKENLTSKPRPLPKGMIPLAFIDNPKSLETISIIEDVSIEDCDSEKTQTPKTKSGANGIHMSRYISPNGNIIPCIGARVTRSKTNKICPVNAKSNNEENVIQNDGDISTEDIESDTADEIDTNKTKKPWALRHNKSKPTTPSLSQLIRTPPYMGIYTKTKPRNVQGEIEITDKPPFSDDSIEDIEVTTHTTDTDSSPLFMTQKRPKRRTKQGKRLFQNSRSELSSNDSSIENKDSDADLPNIRSKKKTLTLRKISFINNSTNEIHNQSITDIETDSDGLTPRRRSLRLRRKYLQLFSKVIGSPHTPSQRPYSNILAHDTPEIHYGLSYREKQLLGLIDI</sequence>
<dbReference type="OrthoDB" id="6152919at2759"/>
<evidence type="ECO:0000313" key="2">
    <source>
        <dbReference type="EMBL" id="CAH1785769.1"/>
    </source>
</evidence>
<dbReference type="InterPro" id="IPR029293">
    <property type="entry name" value="RHNO1"/>
</dbReference>
<dbReference type="GO" id="GO:0005694">
    <property type="term" value="C:chromosome"/>
    <property type="evidence" value="ECO:0007669"/>
    <property type="project" value="TreeGrafter"/>
</dbReference>
<feature type="compositionally biased region" description="Low complexity" evidence="1">
    <location>
        <begin position="342"/>
        <end position="352"/>
    </location>
</feature>
<dbReference type="GO" id="GO:0005634">
    <property type="term" value="C:nucleus"/>
    <property type="evidence" value="ECO:0007669"/>
    <property type="project" value="InterPro"/>
</dbReference>
<dbReference type="EMBL" id="CAIIXF020000006">
    <property type="protein sequence ID" value="CAH1785769.1"/>
    <property type="molecule type" value="Genomic_DNA"/>
</dbReference>
<feature type="region of interest" description="Disordered" evidence="1">
    <location>
        <begin position="27"/>
        <end position="52"/>
    </location>
</feature>
<dbReference type="AlphaFoldDB" id="A0A8J1U2J7"/>
<protein>
    <submittedName>
        <fullName evidence="2">Uncharacterized protein</fullName>
    </submittedName>
</protein>
<proteinExistence type="predicted"/>
<comment type="caution">
    <text evidence="2">The sequence shown here is derived from an EMBL/GenBank/DDBJ whole genome shotgun (WGS) entry which is preliminary data.</text>
</comment>
<dbReference type="PANTHER" id="PTHR35541">
    <property type="entry name" value="RAD9, HUS1, RAD1-INTERACTING NUCLEAR ORPHAN PROTEIN 1"/>
    <property type="match status" value="1"/>
</dbReference>
<dbReference type="Pfam" id="PF15319">
    <property type="entry name" value="RHINO"/>
    <property type="match status" value="1"/>
</dbReference>
<dbReference type="Proteomes" id="UP000749559">
    <property type="component" value="Unassembled WGS sequence"/>
</dbReference>
<reference evidence="2" key="1">
    <citation type="submission" date="2022-03" db="EMBL/GenBank/DDBJ databases">
        <authorList>
            <person name="Martin C."/>
        </authorList>
    </citation>
    <scope>NUCLEOTIDE SEQUENCE</scope>
</reference>
<dbReference type="GO" id="GO:0071479">
    <property type="term" value="P:cellular response to ionizing radiation"/>
    <property type="evidence" value="ECO:0007669"/>
    <property type="project" value="InterPro"/>
</dbReference>
<dbReference type="GO" id="GO:0000725">
    <property type="term" value="P:recombinational repair"/>
    <property type="evidence" value="ECO:0007669"/>
    <property type="project" value="TreeGrafter"/>
</dbReference>
<keyword evidence="3" id="KW-1185">Reference proteome</keyword>
<dbReference type="GO" id="GO:0000077">
    <property type="term" value="P:DNA damage checkpoint signaling"/>
    <property type="evidence" value="ECO:0007669"/>
    <property type="project" value="InterPro"/>
</dbReference>
<feature type="region of interest" description="Disordered" evidence="1">
    <location>
        <begin position="97"/>
        <end position="141"/>
    </location>
</feature>
<gene>
    <name evidence="2" type="ORF">OFUS_LOCUS11782</name>
</gene>